<dbReference type="EMBL" id="JAHHHW010000166">
    <property type="protein sequence ID" value="MBW4435396.1"/>
    <property type="molecule type" value="Genomic_DNA"/>
</dbReference>
<organism evidence="5 6">
    <name type="scientific">Pelatocladus maniniholoensis HA4357-MV3</name>
    <dbReference type="NCBI Taxonomy" id="1117104"/>
    <lineage>
        <taxon>Bacteria</taxon>
        <taxon>Bacillati</taxon>
        <taxon>Cyanobacteriota</taxon>
        <taxon>Cyanophyceae</taxon>
        <taxon>Nostocales</taxon>
        <taxon>Nostocaceae</taxon>
        <taxon>Pelatocladus</taxon>
    </lineage>
</organism>
<evidence type="ECO:0000259" key="4">
    <source>
        <dbReference type="Pfam" id="PF05118"/>
    </source>
</evidence>
<evidence type="ECO:0000256" key="2">
    <source>
        <dbReference type="ARBA" id="ARBA00022964"/>
    </source>
</evidence>
<dbReference type="InterPro" id="IPR027443">
    <property type="entry name" value="IPNS-like_sf"/>
</dbReference>
<name>A0A9E3HFQ1_9NOST</name>
<evidence type="ECO:0000313" key="6">
    <source>
        <dbReference type="Proteomes" id="UP000813215"/>
    </source>
</evidence>
<dbReference type="GO" id="GO:0016020">
    <property type="term" value="C:membrane"/>
    <property type="evidence" value="ECO:0007669"/>
    <property type="project" value="TreeGrafter"/>
</dbReference>
<gene>
    <name evidence="5" type="ORF">KME28_27735</name>
</gene>
<comment type="similarity">
    <text evidence="1">Belongs to the aspartyl/asparaginyl beta-hydroxylase family.</text>
</comment>
<reference evidence="5" key="1">
    <citation type="submission" date="2021-05" db="EMBL/GenBank/DDBJ databases">
        <authorList>
            <person name="Pietrasiak N."/>
            <person name="Ward R."/>
            <person name="Stajich J.E."/>
            <person name="Kurbessoian T."/>
        </authorList>
    </citation>
    <scope>NUCLEOTIDE SEQUENCE</scope>
    <source>
        <strain evidence="5">HA4357-MV3</strain>
    </source>
</reference>
<dbReference type="PANTHER" id="PTHR46332:SF5">
    <property type="entry name" value="ASPARTATE BETA-HYDROXYLASE DOMAIN CONTAINING 2"/>
    <property type="match status" value="1"/>
</dbReference>
<dbReference type="InterPro" id="IPR007803">
    <property type="entry name" value="Asp/Arg/Pro-Hydrxlase"/>
</dbReference>
<dbReference type="PANTHER" id="PTHR46332">
    <property type="entry name" value="ASPARTATE BETA-HYDROXYLASE DOMAIN-CONTAINING PROTEIN 2"/>
    <property type="match status" value="1"/>
</dbReference>
<proteinExistence type="inferred from homology"/>
<accession>A0A9E3HFQ1</accession>
<comment type="caution">
    <text evidence="5">The sequence shown here is derived from an EMBL/GenBank/DDBJ whole genome shotgun (WGS) entry which is preliminary data.</text>
</comment>
<evidence type="ECO:0000256" key="1">
    <source>
        <dbReference type="ARBA" id="ARBA00007730"/>
    </source>
</evidence>
<dbReference type="SUPFAM" id="SSF51197">
    <property type="entry name" value="Clavaminate synthase-like"/>
    <property type="match status" value="1"/>
</dbReference>
<keyword evidence="2" id="KW-0223">Dioxygenase</keyword>
<sequence length="262" mass="30527">MNTSSKSLPNNSDERLNEFLRIVKGLQTRPPTQPGQNPDLFYPGLTAKPWHNAADFEWIQSLENSFQIIKNELFNLCNKKGFVSYMQPETSDNYRQYRQRTDWFQYYFYLQGRKFEENCLQCPETTKLLEAIPRRTGVACFSALSPNTIIEPHCGPTNARIKCHLGLKIPLGCSIRVGDETRTWQEGKCLVFDDSFEHEVRINATSSRIALIVDVWHPELTNSEVKALESLEQTEFAQYIQEGWRVVDETKSHIITKDWWRE</sequence>
<dbReference type="AlphaFoldDB" id="A0A9E3HFQ1"/>
<protein>
    <submittedName>
        <fullName evidence="5">Aspartyl/asparaginyl beta-hydroxylase domain-containing protein</fullName>
    </submittedName>
</protein>
<dbReference type="Gene3D" id="2.60.120.330">
    <property type="entry name" value="B-lactam Antibiotic, Isopenicillin N Synthase, Chain"/>
    <property type="match status" value="1"/>
</dbReference>
<reference evidence="5" key="2">
    <citation type="journal article" date="2022" name="Microbiol. Resour. Announc.">
        <title>Metagenome Sequencing to Explore Phylogenomics of Terrestrial Cyanobacteria.</title>
        <authorList>
            <person name="Ward R.D."/>
            <person name="Stajich J.E."/>
            <person name="Johansen J.R."/>
            <person name="Huntemann M."/>
            <person name="Clum A."/>
            <person name="Foster B."/>
            <person name="Foster B."/>
            <person name="Roux S."/>
            <person name="Palaniappan K."/>
            <person name="Varghese N."/>
            <person name="Mukherjee S."/>
            <person name="Reddy T.B.K."/>
            <person name="Daum C."/>
            <person name="Copeland A."/>
            <person name="Chen I.A."/>
            <person name="Ivanova N.N."/>
            <person name="Kyrpides N.C."/>
            <person name="Shapiro N."/>
            <person name="Eloe-Fadrosh E.A."/>
            <person name="Pietrasiak N."/>
        </authorList>
    </citation>
    <scope>NUCLEOTIDE SEQUENCE</scope>
    <source>
        <strain evidence="5">HA4357-MV3</strain>
    </source>
</reference>
<dbReference type="Pfam" id="PF05118">
    <property type="entry name" value="Asp_Arg_Hydrox"/>
    <property type="match status" value="1"/>
</dbReference>
<dbReference type="InterPro" id="IPR051821">
    <property type="entry name" value="Asp/Asn_beta-hydroxylase"/>
</dbReference>
<feature type="domain" description="Aspartyl/asparaginy/proline hydroxylase" evidence="4">
    <location>
        <begin position="63"/>
        <end position="218"/>
    </location>
</feature>
<dbReference type="Proteomes" id="UP000813215">
    <property type="component" value="Unassembled WGS sequence"/>
</dbReference>
<evidence type="ECO:0000313" key="5">
    <source>
        <dbReference type="EMBL" id="MBW4435396.1"/>
    </source>
</evidence>
<dbReference type="GO" id="GO:0051213">
    <property type="term" value="F:dioxygenase activity"/>
    <property type="evidence" value="ECO:0007669"/>
    <property type="project" value="UniProtKB-KW"/>
</dbReference>
<evidence type="ECO:0000256" key="3">
    <source>
        <dbReference type="ARBA" id="ARBA00023002"/>
    </source>
</evidence>
<keyword evidence="3" id="KW-0560">Oxidoreductase</keyword>